<accession>A0AAV2YLZ9</accession>
<evidence type="ECO:0000256" key="9">
    <source>
        <dbReference type="ARBA" id="ARBA00023306"/>
    </source>
</evidence>
<dbReference type="GO" id="GO:0034080">
    <property type="term" value="P:CENP-A containing chromatin assembly"/>
    <property type="evidence" value="ECO:0007669"/>
    <property type="project" value="TreeGrafter"/>
</dbReference>
<dbReference type="GO" id="GO:0051301">
    <property type="term" value="P:cell division"/>
    <property type="evidence" value="ECO:0007669"/>
    <property type="project" value="UniProtKB-KW"/>
</dbReference>
<keyword evidence="3" id="KW-0158">Chromosome</keyword>
<feature type="region of interest" description="Disordered" evidence="11">
    <location>
        <begin position="1"/>
        <end position="101"/>
    </location>
</feature>
<keyword evidence="9" id="KW-0131">Cell cycle</keyword>
<evidence type="ECO:0000313" key="14">
    <source>
        <dbReference type="Proteomes" id="UP001146120"/>
    </source>
</evidence>
<reference evidence="13" key="1">
    <citation type="submission" date="2022-11" db="EMBL/GenBank/DDBJ databases">
        <authorList>
            <person name="Morgan W.R."/>
            <person name="Tartar A."/>
        </authorList>
    </citation>
    <scope>NUCLEOTIDE SEQUENCE</scope>
    <source>
        <strain evidence="13">ARSEF 373</strain>
    </source>
</reference>
<name>A0AAV2YLZ9_9STRA</name>
<keyword evidence="5" id="KW-0479">Metal-binding</keyword>
<evidence type="ECO:0000256" key="8">
    <source>
        <dbReference type="ARBA" id="ARBA00023242"/>
    </source>
</evidence>
<reference evidence="13" key="2">
    <citation type="journal article" date="2023" name="Microbiol Resour">
        <title>Decontamination and Annotation of the Draft Genome Sequence of the Oomycete Lagenidium giganteum ARSEF 373.</title>
        <authorList>
            <person name="Morgan W.R."/>
            <person name="Tartar A."/>
        </authorList>
    </citation>
    <scope>NUCLEOTIDE SEQUENCE</scope>
    <source>
        <strain evidence="13">ARSEF 373</strain>
    </source>
</reference>
<evidence type="ECO:0000256" key="4">
    <source>
        <dbReference type="ARBA" id="ARBA00022618"/>
    </source>
</evidence>
<comment type="caution">
    <text evidence="13">The sequence shown here is derived from an EMBL/GenBank/DDBJ whole genome shotgun (WGS) entry which is preliminary data.</text>
</comment>
<evidence type="ECO:0000256" key="1">
    <source>
        <dbReference type="ARBA" id="ARBA00004123"/>
    </source>
</evidence>
<dbReference type="EMBL" id="DAKRPA010000255">
    <property type="protein sequence ID" value="DAZ94347.1"/>
    <property type="molecule type" value="Genomic_DNA"/>
</dbReference>
<feature type="compositionally biased region" description="Basic residues" evidence="11">
    <location>
        <begin position="1"/>
        <end position="13"/>
    </location>
</feature>
<dbReference type="GO" id="GO:0007059">
    <property type="term" value="P:chromosome segregation"/>
    <property type="evidence" value="ECO:0007669"/>
    <property type="project" value="TreeGrafter"/>
</dbReference>
<dbReference type="GO" id="GO:0000785">
    <property type="term" value="C:chromatin"/>
    <property type="evidence" value="ECO:0007669"/>
    <property type="project" value="TreeGrafter"/>
</dbReference>
<keyword evidence="4" id="KW-0132">Cell division</keyword>
<feature type="compositionally biased region" description="Low complexity" evidence="11">
    <location>
        <begin position="43"/>
        <end position="87"/>
    </location>
</feature>
<comment type="subcellular location">
    <subcellularLocation>
        <location evidence="2">Chromosome</location>
        <location evidence="2">Centromere</location>
    </subcellularLocation>
    <subcellularLocation>
        <location evidence="1">Nucleus</location>
    </subcellularLocation>
</comment>
<dbReference type="PROSITE" id="PS51793">
    <property type="entry name" value="MIS18"/>
    <property type="match status" value="1"/>
</dbReference>
<dbReference type="AlphaFoldDB" id="A0AAV2YLZ9"/>
<proteinExistence type="predicted"/>
<evidence type="ECO:0000256" key="10">
    <source>
        <dbReference type="ARBA" id="ARBA00023328"/>
    </source>
</evidence>
<dbReference type="Proteomes" id="UP001146120">
    <property type="component" value="Unassembled WGS sequence"/>
</dbReference>
<keyword evidence="8" id="KW-0539">Nucleus</keyword>
<dbReference type="PANTHER" id="PTHR16431">
    <property type="entry name" value="NEUROGENIC PROTEIN MASTERMIND"/>
    <property type="match status" value="1"/>
</dbReference>
<feature type="domain" description="Mis18" evidence="12">
    <location>
        <begin position="205"/>
        <end position="302"/>
    </location>
</feature>
<sequence length="395" mass="43290">MERRRTPPARKRPTSATASNDSTSKDNATVTPRSKKTKTSVQTPSPASASKSNSSTPKTPVSASKAASKATTSNSSSSSSSKKATPVTRRRSTGSGLTGDVPASSILALFEEQVVQKKASQQIQHSTRRTSNARRDSHEAEESLDDAEDEVVKKNVKPIARSGRRKAAPTVEVMSDGHDEEDEEDDEADDDDDDEEDEEEEIPAPVVFQCGTCRSIFGDSYAFVCSNAELLLVTLSAVANIAVSDTPKTSMSGMDLGSSYHELVCKQCQTVLGRRYLTTPMPLDAIRNLYSFATTEISSYQLGFPQLSEQQQANDIEGMKQATVACVEAMQRLAHERQDVNRLQDDMKKVQNLLLVVDERLHELETRELDSEDDEQTREEDTAHSAHGCSRTPER</sequence>
<dbReference type="GO" id="GO:0046872">
    <property type="term" value="F:metal ion binding"/>
    <property type="evidence" value="ECO:0007669"/>
    <property type="project" value="UniProtKB-KW"/>
</dbReference>
<evidence type="ECO:0000256" key="6">
    <source>
        <dbReference type="ARBA" id="ARBA00022776"/>
    </source>
</evidence>
<dbReference type="GO" id="GO:0005634">
    <property type="term" value="C:nucleus"/>
    <property type="evidence" value="ECO:0007669"/>
    <property type="project" value="UniProtKB-SubCell"/>
</dbReference>
<feature type="compositionally biased region" description="Acidic residues" evidence="11">
    <location>
        <begin position="178"/>
        <end position="202"/>
    </location>
</feature>
<evidence type="ECO:0000313" key="13">
    <source>
        <dbReference type="EMBL" id="DAZ94347.1"/>
    </source>
</evidence>
<evidence type="ECO:0000256" key="3">
    <source>
        <dbReference type="ARBA" id="ARBA00022454"/>
    </source>
</evidence>
<keyword evidence="14" id="KW-1185">Reference proteome</keyword>
<dbReference type="InterPro" id="IPR004910">
    <property type="entry name" value="Yippee/Mis18/Cereblon"/>
</dbReference>
<dbReference type="Pfam" id="PF03226">
    <property type="entry name" value="Yippee-Mis18"/>
    <property type="match status" value="1"/>
</dbReference>
<evidence type="ECO:0000256" key="11">
    <source>
        <dbReference type="SAM" id="MobiDB-lite"/>
    </source>
</evidence>
<evidence type="ECO:0000256" key="7">
    <source>
        <dbReference type="ARBA" id="ARBA00022833"/>
    </source>
</evidence>
<feature type="compositionally biased region" description="Polar residues" evidence="11">
    <location>
        <begin position="19"/>
        <end position="32"/>
    </location>
</feature>
<dbReference type="PANTHER" id="PTHR16431:SF1">
    <property type="entry name" value="NEUROGENIC PROTEIN MASTERMIND"/>
    <property type="match status" value="1"/>
</dbReference>
<keyword evidence="7" id="KW-0862">Zinc</keyword>
<dbReference type="InterPro" id="IPR034752">
    <property type="entry name" value="Mis18"/>
</dbReference>
<feature type="region of interest" description="Disordered" evidence="11">
    <location>
        <begin position="114"/>
        <end position="202"/>
    </location>
</feature>
<gene>
    <name evidence="13" type="ORF">N0F65_000911</name>
</gene>
<evidence type="ECO:0000256" key="2">
    <source>
        <dbReference type="ARBA" id="ARBA00004584"/>
    </source>
</evidence>
<protein>
    <recommendedName>
        <fullName evidence="12">Mis18 domain-containing protein</fullName>
    </recommendedName>
</protein>
<feature type="region of interest" description="Disordered" evidence="11">
    <location>
        <begin position="366"/>
        <end position="395"/>
    </location>
</feature>
<evidence type="ECO:0000259" key="12">
    <source>
        <dbReference type="PROSITE" id="PS51793"/>
    </source>
</evidence>
<evidence type="ECO:0000256" key="5">
    <source>
        <dbReference type="ARBA" id="ARBA00022723"/>
    </source>
</evidence>
<dbReference type="GO" id="GO:0000775">
    <property type="term" value="C:chromosome, centromeric region"/>
    <property type="evidence" value="ECO:0007669"/>
    <property type="project" value="UniProtKB-SubCell"/>
</dbReference>
<keyword evidence="6" id="KW-0498">Mitosis</keyword>
<keyword evidence="10" id="KW-0137">Centromere</keyword>
<organism evidence="13 14">
    <name type="scientific">Lagenidium giganteum</name>
    <dbReference type="NCBI Taxonomy" id="4803"/>
    <lineage>
        <taxon>Eukaryota</taxon>
        <taxon>Sar</taxon>
        <taxon>Stramenopiles</taxon>
        <taxon>Oomycota</taxon>
        <taxon>Peronosporomycetes</taxon>
        <taxon>Pythiales</taxon>
        <taxon>Pythiaceae</taxon>
    </lineage>
</organism>